<protein>
    <submittedName>
        <fullName evidence="1">Uncharacterized protein</fullName>
    </submittedName>
</protein>
<accession>A0ACC3N9S4</accession>
<evidence type="ECO:0000313" key="1">
    <source>
        <dbReference type="EMBL" id="KAK3712681.1"/>
    </source>
</evidence>
<name>A0ACC3N9S4_9PEZI</name>
<proteinExistence type="predicted"/>
<comment type="caution">
    <text evidence="1">The sequence shown here is derived from an EMBL/GenBank/DDBJ whole genome shotgun (WGS) entry which is preliminary data.</text>
</comment>
<evidence type="ECO:0000313" key="2">
    <source>
        <dbReference type="Proteomes" id="UP001281147"/>
    </source>
</evidence>
<sequence length="83" mass="9124">MVTVQMFIGDLNSNAMPKVIPSGCHLATNSSSPSTYLFSKTMLDETLNVVKVSIFDLTSQFQKLMCVNKAEVMGPNVMIYIVC</sequence>
<keyword evidence="2" id="KW-1185">Reference proteome</keyword>
<dbReference type="EMBL" id="JAUTXU010000068">
    <property type="protein sequence ID" value="KAK3712681.1"/>
    <property type="molecule type" value="Genomic_DNA"/>
</dbReference>
<organism evidence="1 2">
    <name type="scientific">Vermiconidia calcicola</name>
    <dbReference type="NCBI Taxonomy" id="1690605"/>
    <lineage>
        <taxon>Eukaryota</taxon>
        <taxon>Fungi</taxon>
        <taxon>Dikarya</taxon>
        <taxon>Ascomycota</taxon>
        <taxon>Pezizomycotina</taxon>
        <taxon>Dothideomycetes</taxon>
        <taxon>Dothideomycetidae</taxon>
        <taxon>Mycosphaerellales</taxon>
        <taxon>Extremaceae</taxon>
        <taxon>Vermiconidia</taxon>
    </lineage>
</organism>
<reference evidence="1" key="1">
    <citation type="submission" date="2023-07" db="EMBL/GenBank/DDBJ databases">
        <title>Black Yeasts Isolated from many extreme environments.</title>
        <authorList>
            <person name="Coleine C."/>
            <person name="Stajich J.E."/>
            <person name="Selbmann L."/>
        </authorList>
    </citation>
    <scope>NUCLEOTIDE SEQUENCE</scope>
    <source>
        <strain evidence="1">CCFEE 5714</strain>
    </source>
</reference>
<dbReference type="Proteomes" id="UP001281147">
    <property type="component" value="Unassembled WGS sequence"/>
</dbReference>
<gene>
    <name evidence="1" type="ORF">LTR37_008945</name>
</gene>